<proteinExistence type="inferred from homology"/>
<keyword evidence="5 11" id="KW-0812">Transmembrane</keyword>
<keyword evidence="8" id="KW-0406">Ion transport</keyword>
<evidence type="ECO:0000256" key="7">
    <source>
        <dbReference type="ARBA" id="ARBA00022989"/>
    </source>
</evidence>
<accession>A0A0B2PC29</accession>
<dbReference type="Pfam" id="PF22776">
    <property type="entry name" value="K_trans_C"/>
    <property type="match status" value="1"/>
</dbReference>
<keyword evidence="9 11" id="KW-0472">Membrane</keyword>
<reference evidence="14" key="1">
    <citation type="submission" date="2014-07" db="EMBL/GenBank/DDBJ databases">
        <title>Identification of a novel salt tolerance gene in wild soybean by whole-genome sequencing.</title>
        <authorList>
            <person name="Lam H.-M."/>
            <person name="Qi X."/>
            <person name="Li M.-W."/>
            <person name="Liu X."/>
            <person name="Xie M."/>
            <person name="Ni M."/>
            <person name="Xu X."/>
        </authorList>
    </citation>
    <scope>NUCLEOTIDE SEQUENCE [LARGE SCALE GENOMIC DNA]</scope>
    <source>
        <tissue evidence="14">Root</tissue>
    </source>
</reference>
<dbReference type="EMBL" id="KN668652">
    <property type="protein sequence ID" value="KHN05218.1"/>
    <property type="molecule type" value="Genomic_DNA"/>
</dbReference>
<dbReference type="PANTHER" id="PTHR30540">
    <property type="entry name" value="OSMOTIC STRESS POTASSIUM TRANSPORTER"/>
    <property type="match status" value="1"/>
</dbReference>
<keyword evidence="4" id="KW-0633">Potassium transport</keyword>
<evidence type="ECO:0000256" key="2">
    <source>
        <dbReference type="ARBA" id="ARBA00008440"/>
    </source>
</evidence>
<name>A0A0B2PC29_GLYSO</name>
<dbReference type="GO" id="GO:0005886">
    <property type="term" value="C:plasma membrane"/>
    <property type="evidence" value="ECO:0007669"/>
    <property type="project" value="UniProtKB-SubCell"/>
</dbReference>
<keyword evidence="7 11" id="KW-1133">Transmembrane helix</keyword>
<feature type="transmembrane region" description="Helical" evidence="11">
    <location>
        <begin position="281"/>
        <end position="299"/>
    </location>
</feature>
<evidence type="ECO:0000313" key="14">
    <source>
        <dbReference type="EMBL" id="KHN05218.1"/>
    </source>
</evidence>
<feature type="transmembrane region" description="Helical" evidence="11">
    <location>
        <begin position="174"/>
        <end position="193"/>
    </location>
</feature>
<keyword evidence="3" id="KW-0813">Transport</keyword>
<evidence type="ECO:0000256" key="11">
    <source>
        <dbReference type="SAM" id="Phobius"/>
    </source>
</evidence>
<protein>
    <submittedName>
        <fullName evidence="14">Potassium transporter 1</fullName>
    </submittedName>
</protein>
<feature type="transmembrane region" description="Helical" evidence="11">
    <location>
        <begin position="68"/>
        <end position="95"/>
    </location>
</feature>
<feature type="region of interest" description="Disordered" evidence="10">
    <location>
        <begin position="460"/>
        <end position="481"/>
    </location>
</feature>
<organism evidence="14">
    <name type="scientific">Glycine soja</name>
    <name type="common">Wild soybean</name>
    <dbReference type="NCBI Taxonomy" id="3848"/>
    <lineage>
        <taxon>Eukaryota</taxon>
        <taxon>Viridiplantae</taxon>
        <taxon>Streptophyta</taxon>
        <taxon>Embryophyta</taxon>
        <taxon>Tracheophyta</taxon>
        <taxon>Spermatophyta</taxon>
        <taxon>Magnoliopsida</taxon>
        <taxon>eudicotyledons</taxon>
        <taxon>Gunneridae</taxon>
        <taxon>Pentapetalae</taxon>
        <taxon>rosids</taxon>
        <taxon>fabids</taxon>
        <taxon>Fabales</taxon>
        <taxon>Fabaceae</taxon>
        <taxon>Papilionoideae</taxon>
        <taxon>50 kb inversion clade</taxon>
        <taxon>NPAAA clade</taxon>
        <taxon>indigoferoid/millettioid clade</taxon>
        <taxon>Phaseoleae</taxon>
        <taxon>Glycine</taxon>
        <taxon>Glycine subgen. Soja</taxon>
    </lineage>
</organism>
<sequence length="592" mass="65964">MSADDNGEGGTFALYSLLCRNGRLSILPNQQSTDEKLSTYGTEDFADTWQSSILKLFFEKHPGIRKGLLIFVLIGTCMAIGDGVITPSISVLAAVSGVKVKISELHDNYVIMVSCVILVGLFSIQHHGTHRVAFLFAPVVATWLLCISSIGIYNIFHWNPKVYRALSPIYMAKFIKTTGIEGWLSLGGVVLSITGVETMFSNLGHFSALTIKIAFTCLVYPCLILAYMGEAAFLSRHHEDIQRSFYKAIPGKNLRLAVTTVMFVTTCLMTLVILIVWKQGIIKALTCLLLFGSIELLYISACICKVPEGGWISLVLCFIFMCIMYTWNYGTMMKHQFDVENKVSMNRMLSMGPSLGMVRVPGVGLMYSNLASGFPAMFGHFVTNLPAFHEVLVFVCVKSVQVPHVSETERLLISRVNSKELGMFHCIVRYGYKDIQQEKYNFENKLISSIVQFVESEEESIEEPTHELSANDENSNVEDHGVSLSQNTFDKSCCEENLLPSSRALLVMMNGDNHPEKCFYEDESLQIMKAKEFGVTYILGHSLAKAKNSSSILKKFAIDVVFGFLSKNCRESDAVLDVPHTSLLEVGMTYYV</sequence>
<dbReference type="PANTHER" id="PTHR30540:SF14">
    <property type="entry name" value="POTASSIUM TRANSPORTER 1"/>
    <property type="match status" value="1"/>
</dbReference>
<feature type="transmembrane region" description="Helical" evidence="11">
    <location>
        <begin position="213"/>
        <end position="234"/>
    </location>
</feature>
<evidence type="ECO:0000256" key="10">
    <source>
        <dbReference type="SAM" id="MobiDB-lite"/>
    </source>
</evidence>
<evidence type="ECO:0000259" key="13">
    <source>
        <dbReference type="Pfam" id="PF22776"/>
    </source>
</evidence>
<feature type="domain" description="K+ potassium transporter integral membrane" evidence="12">
    <location>
        <begin position="256"/>
        <end position="350"/>
    </location>
</feature>
<dbReference type="GO" id="GO:0015079">
    <property type="term" value="F:potassium ion transmembrane transporter activity"/>
    <property type="evidence" value="ECO:0007669"/>
    <property type="project" value="InterPro"/>
</dbReference>
<dbReference type="Proteomes" id="UP000053555">
    <property type="component" value="Unassembled WGS sequence"/>
</dbReference>
<evidence type="ECO:0000256" key="5">
    <source>
        <dbReference type="ARBA" id="ARBA00022692"/>
    </source>
</evidence>
<evidence type="ECO:0000256" key="6">
    <source>
        <dbReference type="ARBA" id="ARBA00022958"/>
    </source>
</evidence>
<feature type="transmembrane region" description="Helical" evidence="11">
    <location>
        <begin position="311"/>
        <end position="328"/>
    </location>
</feature>
<dbReference type="AlphaFoldDB" id="A0A0B2PC29"/>
<comment type="similarity">
    <text evidence="2">Belongs to the HAK/KUP transporter (TC 2.A.72.3) family.</text>
</comment>
<comment type="subcellular location">
    <subcellularLocation>
        <location evidence="1">Cell membrane</location>
        <topology evidence="1">Multi-pass membrane protein</topology>
    </subcellularLocation>
</comment>
<dbReference type="InterPro" id="IPR053952">
    <property type="entry name" value="K_trans_C"/>
</dbReference>
<evidence type="ECO:0000256" key="3">
    <source>
        <dbReference type="ARBA" id="ARBA00022448"/>
    </source>
</evidence>
<evidence type="ECO:0000259" key="12">
    <source>
        <dbReference type="Pfam" id="PF02705"/>
    </source>
</evidence>
<evidence type="ECO:0000256" key="8">
    <source>
        <dbReference type="ARBA" id="ARBA00023065"/>
    </source>
</evidence>
<dbReference type="Pfam" id="PF02705">
    <property type="entry name" value="K_trans"/>
    <property type="match status" value="2"/>
</dbReference>
<keyword evidence="6" id="KW-0630">Potassium</keyword>
<evidence type="ECO:0000256" key="1">
    <source>
        <dbReference type="ARBA" id="ARBA00004651"/>
    </source>
</evidence>
<feature type="domain" description="K+ potassium transporter C-terminal" evidence="13">
    <location>
        <begin position="361"/>
        <end position="590"/>
    </location>
</feature>
<gene>
    <name evidence="14" type="ORF">glysoja_042836</name>
</gene>
<evidence type="ECO:0000256" key="4">
    <source>
        <dbReference type="ARBA" id="ARBA00022538"/>
    </source>
</evidence>
<dbReference type="InterPro" id="IPR053951">
    <property type="entry name" value="K_trans_N"/>
</dbReference>
<feature type="transmembrane region" description="Helical" evidence="11">
    <location>
        <begin position="107"/>
        <end position="126"/>
    </location>
</feature>
<feature type="domain" description="K+ potassium transporter integral membrane" evidence="12">
    <location>
        <begin position="1"/>
        <end position="251"/>
    </location>
</feature>
<feature type="transmembrane region" description="Helical" evidence="11">
    <location>
        <begin position="254"/>
        <end position="275"/>
    </location>
</feature>
<feature type="transmembrane region" description="Helical" evidence="11">
    <location>
        <begin position="132"/>
        <end position="153"/>
    </location>
</feature>
<dbReference type="InterPro" id="IPR003855">
    <property type="entry name" value="K+_transporter"/>
</dbReference>
<evidence type="ECO:0000256" key="9">
    <source>
        <dbReference type="ARBA" id="ARBA00023136"/>
    </source>
</evidence>